<dbReference type="EMBL" id="MUKV01000020">
    <property type="protein sequence ID" value="OQS37196.1"/>
    <property type="molecule type" value="Genomic_DNA"/>
</dbReference>
<sequence length="308" mass="35277">MAIHIVYLSHGGKKYYDQTRFSVLSLLHLLLKQQRQDVKIMVYTDAPDSVPAHPLVRTETLSRAQLQAYRGQFDYVHRIKLEVMLKAARELGTAVLYVDCDTRWLRVPDELFARLEEGKASCMHVNEGVFGPGFFPDYLAAVDKHGAELRKMGVADVRGLAMWNAGVVGASADMVPFFETALRVNDFLLPRVEARNWTEQLAWSLVACDGREPLALGDALHHYWNYSYEAPLYLAEVFAGMEPEWDVARQAEYCGEFAWDESRLKTIQADPEHKRQRRRNKLRNSISKRKVDWRILIARLRGALPSAD</sequence>
<organism evidence="1 2">
    <name type="scientific">Chromobacterium haemolyticum</name>
    <dbReference type="NCBI Taxonomy" id="394935"/>
    <lineage>
        <taxon>Bacteria</taxon>
        <taxon>Pseudomonadati</taxon>
        <taxon>Pseudomonadota</taxon>
        <taxon>Betaproteobacteria</taxon>
        <taxon>Neisseriales</taxon>
        <taxon>Chromobacteriaceae</taxon>
        <taxon>Chromobacterium</taxon>
    </lineage>
</organism>
<evidence type="ECO:0000313" key="2">
    <source>
        <dbReference type="Proteomes" id="UP000192721"/>
    </source>
</evidence>
<accession>A0A1W0CAB8</accession>
<dbReference type="InterPro" id="IPR029044">
    <property type="entry name" value="Nucleotide-diphossugar_trans"/>
</dbReference>
<comment type="caution">
    <text evidence="1">The sequence shown here is derived from an EMBL/GenBank/DDBJ whole genome shotgun (WGS) entry which is preliminary data.</text>
</comment>
<reference evidence="1 2" key="1">
    <citation type="submission" date="2017-02" db="EMBL/GenBank/DDBJ databases">
        <title>Chromobacterium haemolyticum H5244.</title>
        <authorList>
            <person name="Gulvik C.A."/>
        </authorList>
    </citation>
    <scope>NUCLEOTIDE SEQUENCE [LARGE SCALE GENOMIC DNA]</scope>
    <source>
        <strain evidence="1 2">H5244</strain>
    </source>
</reference>
<dbReference type="OrthoDB" id="850028at2"/>
<protein>
    <submittedName>
        <fullName evidence="1">Uncharacterized protein</fullName>
    </submittedName>
</protein>
<dbReference type="SUPFAM" id="SSF53448">
    <property type="entry name" value="Nucleotide-diphospho-sugar transferases"/>
    <property type="match status" value="1"/>
</dbReference>
<name>A0A1W0CAB8_9NEIS</name>
<dbReference type="RefSeq" id="WP_081556038.1">
    <property type="nucleotide sequence ID" value="NZ_CP061849.1"/>
</dbReference>
<dbReference type="AlphaFoldDB" id="A0A1W0CAB8"/>
<proteinExistence type="predicted"/>
<dbReference type="Proteomes" id="UP000192721">
    <property type="component" value="Unassembled WGS sequence"/>
</dbReference>
<evidence type="ECO:0000313" key="1">
    <source>
        <dbReference type="EMBL" id="OQS37196.1"/>
    </source>
</evidence>
<gene>
    <name evidence="1" type="ORF">B0T45_14950</name>
</gene>